<feature type="domain" description="Phospholipase/carboxylesterase/thioesterase" evidence="8">
    <location>
        <begin position="28"/>
        <end position="76"/>
    </location>
</feature>
<dbReference type="GO" id="GO:0008474">
    <property type="term" value="F:palmitoyl-(protein) hydrolase activity"/>
    <property type="evidence" value="ECO:0007669"/>
    <property type="project" value="UniProtKB-EC"/>
</dbReference>
<dbReference type="EMBL" id="CAJVPS010000595">
    <property type="protein sequence ID" value="CAG8497074.1"/>
    <property type="molecule type" value="Genomic_DNA"/>
</dbReference>
<dbReference type="Proteomes" id="UP000789508">
    <property type="component" value="Unassembled WGS sequence"/>
</dbReference>
<evidence type="ECO:0000256" key="5">
    <source>
        <dbReference type="ARBA" id="ARBA00029392"/>
    </source>
</evidence>
<dbReference type="Gene3D" id="3.30.420.10">
    <property type="entry name" value="Ribonuclease H-like superfamily/Ribonuclease H"/>
    <property type="match status" value="2"/>
</dbReference>
<evidence type="ECO:0000256" key="6">
    <source>
        <dbReference type="ARBA" id="ARBA00031195"/>
    </source>
</evidence>
<dbReference type="InterPro" id="IPR036397">
    <property type="entry name" value="RNaseH_sf"/>
</dbReference>
<dbReference type="Gene3D" id="3.40.50.1820">
    <property type="entry name" value="alpha/beta hydrolase"/>
    <property type="match status" value="1"/>
</dbReference>
<dbReference type="PANTHER" id="PTHR10655:SF17">
    <property type="entry name" value="LYSOPHOSPHOLIPASE-LIKE PROTEIN 1"/>
    <property type="match status" value="1"/>
</dbReference>
<dbReference type="PANTHER" id="PTHR10655">
    <property type="entry name" value="LYSOPHOSPHOLIPASE-RELATED"/>
    <property type="match status" value="1"/>
</dbReference>
<evidence type="ECO:0000256" key="2">
    <source>
        <dbReference type="ARBA" id="ARBA00012423"/>
    </source>
</evidence>
<evidence type="ECO:0000256" key="1">
    <source>
        <dbReference type="ARBA" id="ARBA00006499"/>
    </source>
</evidence>
<evidence type="ECO:0000256" key="4">
    <source>
        <dbReference type="ARBA" id="ARBA00022801"/>
    </source>
</evidence>
<comment type="catalytic activity">
    <reaction evidence="7">
        <text>S-hexadecanoyl-L-cysteinyl-[protein] + H2O = L-cysteinyl-[protein] + hexadecanoate + H(+)</text>
        <dbReference type="Rhea" id="RHEA:19233"/>
        <dbReference type="Rhea" id="RHEA-COMP:10131"/>
        <dbReference type="Rhea" id="RHEA-COMP:11032"/>
        <dbReference type="ChEBI" id="CHEBI:7896"/>
        <dbReference type="ChEBI" id="CHEBI:15377"/>
        <dbReference type="ChEBI" id="CHEBI:15378"/>
        <dbReference type="ChEBI" id="CHEBI:29950"/>
        <dbReference type="ChEBI" id="CHEBI:74151"/>
        <dbReference type="EC" id="3.1.2.22"/>
    </reaction>
</comment>
<dbReference type="SUPFAM" id="SSF53098">
    <property type="entry name" value="Ribonuclease H-like"/>
    <property type="match status" value="1"/>
</dbReference>
<dbReference type="InterPro" id="IPR003140">
    <property type="entry name" value="PLipase/COase/thioEstase"/>
</dbReference>
<dbReference type="InterPro" id="IPR012337">
    <property type="entry name" value="RNaseH-like_sf"/>
</dbReference>
<sequence length="219" mass="23893">MEQDICPSNPSRINYEEIIQSVHLDYPQLMRAADYVNEIVEEEIALGIPAEKIVLAGYSQGALLTLATALTTKHRLVVRKSLDLELNLWDDYPIIAGVDEAGRGALAGPIVVAAVVAVEYSVSFKSSQEVEVKNPLGATKEAMVEVILKLQTKPNLCLIDGKEEVKIEGIKTISVIGGDRKSINIAAASIIAKVILTEVTYLLFFAMEFATYTGKVMNR</sequence>
<evidence type="ECO:0000259" key="8">
    <source>
        <dbReference type="Pfam" id="PF02230"/>
    </source>
</evidence>
<accession>A0A9N8ZIU5</accession>
<dbReference type="SUPFAM" id="SSF53474">
    <property type="entry name" value="alpha/beta-Hydrolases"/>
    <property type="match status" value="1"/>
</dbReference>
<comment type="similarity">
    <text evidence="1">Belongs to the AB hydrolase superfamily. AB hydrolase 2 family.</text>
</comment>
<dbReference type="InterPro" id="IPR050565">
    <property type="entry name" value="LYPA1-2/EST-like"/>
</dbReference>
<evidence type="ECO:0000313" key="9">
    <source>
        <dbReference type="EMBL" id="CAG8497074.1"/>
    </source>
</evidence>
<organism evidence="9 10">
    <name type="scientific">Ambispora leptoticha</name>
    <dbReference type="NCBI Taxonomy" id="144679"/>
    <lineage>
        <taxon>Eukaryota</taxon>
        <taxon>Fungi</taxon>
        <taxon>Fungi incertae sedis</taxon>
        <taxon>Mucoromycota</taxon>
        <taxon>Glomeromycotina</taxon>
        <taxon>Glomeromycetes</taxon>
        <taxon>Archaeosporales</taxon>
        <taxon>Ambisporaceae</taxon>
        <taxon>Ambispora</taxon>
    </lineage>
</organism>
<comment type="caution">
    <text evidence="9">The sequence shown here is derived from an EMBL/GenBank/DDBJ whole genome shotgun (WGS) entry which is preliminary data.</text>
</comment>
<keyword evidence="4" id="KW-0378">Hydrolase</keyword>
<dbReference type="OrthoDB" id="2418081at2759"/>
<name>A0A9N8ZIU5_9GLOM</name>
<keyword evidence="10" id="KW-1185">Reference proteome</keyword>
<dbReference type="Pfam" id="PF02230">
    <property type="entry name" value="Abhydrolase_2"/>
    <property type="match status" value="1"/>
</dbReference>
<dbReference type="EC" id="3.1.2.22" evidence="2"/>
<dbReference type="InterPro" id="IPR029058">
    <property type="entry name" value="AB_hydrolase_fold"/>
</dbReference>
<evidence type="ECO:0000313" key="10">
    <source>
        <dbReference type="Proteomes" id="UP000789508"/>
    </source>
</evidence>
<protein>
    <recommendedName>
        <fullName evidence="3">Acyl-protein thioesterase 1</fullName>
        <ecNumber evidence="2">3.1.2.22</ecNumber>
    </recommendedName>
    <alternativeName>
        <fullName evidence="6">Palmitoyl-protein hydrolase</fullName>
    </alternativeName>
</protein>
<dbReference type="GO" id="GO:0004523">
    <property type="term" value="F:RNA-DNA hybrid ribonuclease activity"/>
    <property type="evidence" value="ECO:0007669"/>
    <property type="project" value="UniProtKB-EC"/>
</dbReference>
<dbReference type="GO" id="GO:0005737">
    <property type="term" value="C:cytoplasm"/>
    <property type="evidence" value="ECO:0007669"/>
    <property type="project" value="TreeGrafter"/>
</dbReference>
<reference evidence="9" key="1">
    <citation type="submission" date="2021-06" db="EMBL/GenBank/DDBJ databases">
        <authorList>
            <person name="Kallberg Y."/>
            <person name="Tangrot J."/>
            <person name="Rosling A."/>
        </authorList>
    </citation>
    <scope>NUCLEOTIDE SEQUENCE</scope>
    <source>
        <strain evidence="9">FL130A</strain>
    </source>
</reference>
<dbReference type="GO" id="GO:0052689">
    <property type="term" value="F:carboxylic ester hydrolase activity"/>
    <property type="evidence" value="ECO:0007669"/>
    <property type="project" value="TreeGrafter"/>
</dbReference>
<comment type="function">
    <text evidence="5">Hydrolyzes fatty acids from S-acylated cysteine residues in proteins with a strong preference for palmitoylated G-alpha proteins over other acyl substrates. Mediates the deacylation of G-alpha proteins such as GPA1 in vivo, but has weak or no activity toward palmitoylated Ras proteins. Has weak lysophospholipase activity in vitro; however such activity may not exist in vivo.</text>
</comment>
<evidence type="ECO:0000256" key="3">
    <source>
        <dbReference type="ARBA" id="ARBA00014923"/>
    </source>
</evidence>
<proteinExistence type="inferred from homology"/>
<dbReference type="AlphaFoldDB" id="A0A9N8ZIU5"/>
<dbReference type="GO" id="GO:0003676">
    <property type="term" value="F:nucleic acid binding"/>
    <property type="evidence" value="ECO:0007669"/>
    <property type="project" value="InterPro"/>
</dbReference>
<gene>
    <name evidence="9" type="ORF">ALEPTO_LOCUS3287</name>
</gene>
<evidence type="ECO:0000256" key="7">
    <source>
        <dbReference type="ARBA" id="ARBA00047337"/>
    </source>
</evidence>